<dbReference type="RefSeq" id="WP_254289930.1">
    <property type="nucleotide sequence ID" value="NZ_JAMLDY010000017.1"/>
</dbReference>
<accession>A0A9X2HU21</accession>
<organism evidence="1 2">
    <name type="scientific">Sphingomonas liriopis</name>
    <dbReference type="NCBI Taxonomy" id="2949094"/>
    <lineage>
        <taxon>Bacteria</taxon>
        <taxon>Pseudomonadati</taxon>
        <taxon>Pseudomonadota</taxon>
        <taxon>Alphaproteobacteria</taxon>
        <taxon>Sphingomonadales</taxon>
        <taxon>Sphingomonadaceae</taxon>
        <taxon>Sphingomonas</taxon>
    </lineage>
</organism>
<dbReference type="Gene3D" id="3.40.50.1820">
    <property type="entry name" value="alpha/beta hydrolase"/>
    <property type="match status" value="1"/>
</dbReference>
<gene>
    <name evidence="1" type="ORF">M9979_13535</name>
</gene>
<keyword evidence="1" id="KW-0378">Hydrolase</keyword>
<dbReference type="EMBL" id="JAMLDY010000017">
    <property type="protein sequence ID" value="MCP3735892.1"/>
    <property type="molecule type" value="Genomic_DNA"/>
</dbReference>
<proteinExistence type="predicted"/>
<evidence type="ECO:0000313" key="2">
    <source>
        <dbReference type="Proteomes" id="UP001139486"/>
    </source>
</evidence>
<evidence type="ECO:0000313" key="1">
    <source>
        <dbReference type="EMBL" id="MCP3735892.1"/>
    </source>
</evidence>
<sequence length="49" mass="5200">MRRAAGVEVEMTRYPGMVHGFVSWVGFLPGAQAAIADASAFLKRAFGTA</sequence>
<dbReference type="SUPFAM" id="SSF53474">
    <property type="entry name" value="alpha/beta-Hydrolases"/>
    <property type="match status" value="1"/>
</dbReference>
<dbReference type="GO" id="GO:0016787">
    <property type="term" value="F:hydrolase activity"/>
    <property type="evidence" value="ECO:0007669"/>
    <property type="project" value="UniProtKB-KW"/>
</dbReference>
<comment type="caution">
    <text evidence="1">The sequence shown here is derived from an EMBL/GenBank/DDBJ whole genome shotgun (WGS) entry which is preliminary data.</text>
</comment>
<name>A0A9X2HU21_9SPHN</name>
<dbReference type="Proteomes" id="UP001139486">
    <property type="component" value="Unassembled WGS sequence"/>
</dbReference>
<dbReference type="AlphaFoldDB" id="A0A9X2HU21"/>
<protein>
    <submittedName>
        <fullName evidence="1">Alpha/beta hydrolase</fullName>
    </submittedName>
</protein>
<reference evidence="1" key="1">
    <citation type="submission" date="2022-05" db="EMBL/GenBank/DDBJ databases">
        <title>Sphingomonas sp. strain RP10 Genome sequencing and assembly.</title>
        <authorList>
            <person name="Kim I."/>
        </authorList>
    </citation>
    <scope>NUCLEOTIDE SEQUENCE</scope>
    <source>
        <strain evidence="1">RP10</strain>
    </source>
</reference>
<keyword evidence="2" id="KW-1185">Reference proteome</keyword>
<dbReference type="InterPro" id="IPR029058">
    <property type="entry name" value="AB_hydrolase_fold"/>
</dbReference>